<sequence>MHALMINMLHVLRGKSSPAPGPSAVKPRIRSSLVLISAFADPAVSSRVRVKKGSHSESSRWIWCVGILGLGFVQARPRKLRIRKEGIWDLSIPGASVTTGKMIAYYAKVVKGDELYAFLLQNVSKLSGDILVFALQDSVVPVNHSLRWIHVATGDDVTREGVRRTANPGVTSTDQLHPPAKRQTERQEHDLLHSAPRTNCFALLIAISDRPRMSSSSIGRLNVRHGGASAASGFGARRGPVALSIVKLLFVALANLPSLHAAPLSSRLSPISIFEDEDLPKQPGDPGLWAYLGTGIALVLLGGVFAGLTIALMGQDEIYLQVIATSGEGSEKKNAARVLRLLKKGKHWVLVTLLLSNVITNETLPIVLDRSLGGGWPAVLSSTVLIVIFGEIAPQSVCVRYGLPIGAWMSPFVLALMWLMAPVAWPTAKLLDWLLGEDHGTVYKKAGLKTLVTLHKTLGTTPGERLNEDEVTIISAVLDLKDKPVGDIMTPMQDVFTMSADTILDEKMMDTILSQGYSRIPIYAPDNPRNFIGMLLVKILITYDPEDAMRVRDFALATLPETAPETSCLDIVNFFQEGKSHMVLVSDFPGQDKGALGVVTLEDVIEELIGEEIIDESDVFVDVHKAIRRMTPAPRMRYTRGIAAVPKAHEEEAESDADVPDERRRLLPKAEDASSRPSRKSSLTETPREATFLMRRRSSGGSGRDSVKPLPVRSNTTNMREHLRHLGPSNVASRPKTTKYSSVKIKPGVGTIPENRQLSSPAPTGSSQPSETLHNVHINGDGSAPEGGADTDLLTDAGKDAKDGAIAVATGGYGTMSSSPSKQDHEQNDEEIHAEGEPEQDPHHMTAAEASAFASQHASPGPARHHLKVEEERNVEEHQHPDKLVIDKDGSSRPVSRRRETSSQSQSSSRSHSTVGEMEGGHTTRKYKRAARSGSITETTVNVGGMRKVVLETTSSSDTEDAKKLVDTDGTNDQQGQEHNDGNANDDQQSGSKKKKKKKRGGKKVRSKMEGRSESQGDENSPLLGHD</sequence>
<dbReference type="Proteomes" id="UP001320706">
    <property type="component" value="Unassembled WGS sequence"/>
</dbReference>
<reference evidence="1" key="1">
    <citation type="submission" date="2024-02" db="EMBL/GenBank/DDBJ databases">
        <title>Metagenome Assembled Genome of Zalaria obscura JY119.</title>
        <authorList>
            <person name="Vighnesh L."/>
            <person name="Jagadeeshwari U."/>
            <person name="Venkata Ramana C."/>
            <person name="Sasikala C."/>
        </authorList>
    </citation>
    <scope>NUCLEOTIDE SEQUENCE</scope>
    <source>
        <strain evidence="1">JY119</strain>
    </source>
</reference>
<proteinExistence type="predicted"/>
<dbReference type="EMBL" id="JAMKPW020000042">
    <property type="protein sequence ID" value="KAK8195858.1"/>
    <property type="molecule type" value="Genomic_DNA"/>
</dbReference>
<comment type="caution">
    <text evidence="1">The sequence shown here is derived from an EMBL/GenBank/DDBJ whole genome shotgun (WGS) entry which is preliminary data.</text>
</comment>
<name>A0ACC3S3S6_9PEZI</name>
<evidence type="ECO:0000313" key="1">
    <source>
        <dbReference type="EMBL" id="KAK8195858.1"/>
    </source>
</evidence>
<gene>
    <name evidence="1" type="primary">MAM3</name>
    <name evidence="1" type="ORF">M8818_007009</name>
</gene>
<organism evidence="1 2">
    <name type="scientific">Zalaria obscura</name>
    <dbReference type="NCBI Taxonomy" id="2024903"/>
    <lineage>
        <taxon>Eukaryota</taxon>
        <taxon>Fungi</taxon>
        <taxon>Dikarya</taxon>
        <taxon>Ascomycota</taxon>
        <taxon>Pezizomycotina</taxon>
        <taxon>Dothideomycetes</taxon>
        <taxon>Dothideomycetidae</taxon>
        <taxon>Dothideales</taxon>
        <taxon>Zalariaceae</taxon>
        <taxon>Zalaria</taxon>
    </lineage>
</organism>
<accession>A0ACC3S3S6</accession>
<protein>
    <submittedName>
        <fullName evidence="1">Cell agglutination protein Mam3</fullName>
    </submittedName>
</protein>
<evidence type="ECO:0000313" key="2">
    <source>
        <dbReference type="Proteomes" id="UP001320706"/>
    </source>
</evidence>
<keyword evidence="2" id="KW-1185">Reference proteome</keyword>